<evidence type="ECO:0000256" key="1">
    <source>
        <dbReference type="SAM" id="MobiDB-lite"/>
    </source>
</evidence>
<organism evidence="3 4">
    <name type="scientific">Carex littledalei</name>
    <dbReference type="NCBI Taxonomy" id="544730"/>
    <lineage>
        <taxon>Eukaryota</taxon>
        <taxon>Viridiplantae</taxon>
        <taxon>Streptophyta</taxon>
        <taxon>Embryophyta</taxon>
        <taxon>Tracheophyta</taxon>
        <taxon>Spermatophyta</taxon>
        <taxon>Magnoliopsida</taxon>
        <taxon>Liliopsida</taxon>
        <taxon>Poales</taxon>
        <taxon>Cyperaceae</taxon>
        <taxon>Cyperoideae</taxon>
        <taxon>Cariceae</taxon>
        <taxon>Carex</taxon>
        <taxon>Carex subgen. Euthyceras</taxon>
    </lineage>
</organism>
<feature type="compositionally biased region" description="Polar residues" evidence="1">
    <location>
        <begin position="1595"/>
        <end position="1608"/>
    </location>
</feature>
<reference evidence="3" key="1">
    <citation type="submission" date="2020-01" db="EMBL/GenBank/DDBJ databases">
        <title>Genome sequence of Kobresia littledalei, the first chromosome-level genome in the family Cyperaceae.</title>
        <authorList>
            <person name="Qu G."/>
        </authorList>
    </citation>
    <scope>NUCLEOTIDE SEQUENCE</scope>
    <source>
        <strain evidence="3">C.B.Clarke</strain>
        <tissue evidence="3">Leaf</tissue>
    </source>
</reference>
<gene>
    <name evidence="3" type="ORF">FCM35_KLT10610</name>
</gene>
<dbReference type="PANTHER" id="PTHR35478:SF1">
    <property type="entry name" value="ZINC FINGER FYVE DOMAIN-CONTAINING PROTEIN 26"/>
    <property type="match status" value="1"/>
</dbReference>
<dbReference type="Pfam" id="PF25569">
    <property type="entry name" value="TPR_ZFYVE26"/>
    <property type="match status" value="1"/>
</dbReference>
<dbReference type="Proteomes" id="UP000623129">
    <property type="component" value="Unassembled WGS sequence"/>
</dbReference>
<evidence type="ECO:0000313" key="3">
    <source>
        <dbReference type="EMBL" id="KAF3324453.1"/>
    </source>
</evidence>
<dbReference type="OrthoDB" id="1936617at2759"/>
<protein>
    <recommendedName>
        <fullName evidence="2">ZFYVE26-like TPR repeats domain-containing protein</fullName>
    </recommendedName>
</protein>
<proteinExistence type="predicted"/>
<feature type="compositionally biased region" description="Basic and acidic residues" evidence="1">
    <location>
        <begin position="1620"/>
        <end position="1633"/>
    </location>
</feature>
<dbReference type="InterPro" id="IPR057946">
    <property type="entry name" value="TPR_ZFYVE26"/>
</dbReference>
<comment type="caution">
    <text evidence="3">The sequence shown here is derived from an EMBL/GenBank/DDBJ whole genome shotgun (WGS) entry which is preliminary data.</text>
</comment>
<feature type="domain" description="ZFYVE26-like TPR repeats" evidence="2">
    <location>
        <begin position="2234"/>
        <end position="2352"/>
    </location>
</feature>
<name>A0A833QJ53_9POAL</name>
<accession>A0A833QJ53</accession>
<evidence type="ECO:0000313" key="4">
    <source>
        <dbReference type="Proteomes" id="UP000623129"/>
    </source>
</evidence>
<dbReference type="PANTHER" id="PTHR35478">
    <property type="entry name" value="ZINC FINGER FYVE DOMAIN PROTEIN"/>
    <property type="match status" value="1"/>
</dbReference>
<dbReference type="EMBL" id="SWLB01000021">
    <property type="protein sequence ID" value="KAF3324453.1"/>
    <property type="molecule type" value="Genomic_DNA"/>
</dbReference>
<keyword evidence="4" id="KW-1185">Reference proteome</keyword>
<feature type="compositionally biased region" description="Polar residues" evidence="1">
    <location>
        <begin position="1175"/>
        <end position="1186"/>
    </location>
</feature>
<sequence>MATEKEIALLSRVAANHLFLAQFEPLRASLLSLRKRDPDLALSFLRSIVSEGGQVVDVHWSTTCPSPSHLAWLASLELSEPHSSRRQVEFLILIQTVLSKLTEESTTDVEKKCLNILSRLLDLGQKRLKGERQLDEVTEEELTCLWEVFLKHAEIFDAISVNIRNQAALKEKGSSSSREGAEVIMKIQRSVQLANLRAIKDCLDDGAIEGAFWYLPFLHHGFGVAEEEYKNAFKELVMKCSTASCSYNKTFITSRRKMSQVHAGLVQSSDIQLLYMLQVIQDEVFSEEIKENGAATSEPVPFPLKKFLATVPLEREKYAGSCMRDLYHYSRVSEKHVLEIVVETSLSLIRKEQLQEANDVISLFPLLYPLVAVLGWDMLSGNTLLRRKLMWLYWRSKSKLLTAEKLSLHDGPSEKLSCFDHLCDLLCFQLDVANYIAHEKSGQLWGSKNMLFFSETGEISSEETVLGCLDSFVENLILERLSFQSPIRVLFEVVPGIRFQDAIKFIKSQPISSDRDAEKRLQDVELMHMKYALESAVLSLSYIGRSSDNEENFRIAMSYLGQMQSHVESIQDFSRKVFMVSIITSLLQIDGISIKEPFSIPLSSLNQGTSPLASTDLVISFIKTLLNIMRNSLPGMDPKTELLNAELSSSGKQVLEWTHSNARDTVDNIWWRFSLLQRLKPISDKWSWKEALVILRGSPPKLLTLCMQRGEYGIGEEIVHRFSLPPEDKATLKLTRWIAGASQKEDLDVKSYRDQLGRLATAFLFIDGAATVATSRDNCIVLLDRARKLLSEIDTVKLPKMGPTYWDQIQEAVLVSMMKRVIHRLQEILESEQSQSIRDMFVQYIPILPSNDTSKSGQMQRPLVLLHQTIDDAFKGKTQFLNGKLHNIAKALTDEDSDGSKREAPCYKKGMIFGLGLQVDKTGLNVAEKPITVPPISGNGLESKDPGNRTFAPLPANPSAYLSNFIIYIATIGDIFDGVDTTHNFNYFSLIYDWPKDLLTQLVFEKRSTDAAEMAAEAMGVNFVYEVISSCVPPVFPPRSSHSWAWMPVYPSMSENNNSPKSEGSYKSALTTFQKPLYPLQLEILKTLANLSPVRAVLAGVFGSSLIAGDSEAERSFYEFALEQSERFPTLNRWIQVQSNLHRVSESALASKARTEQKKERSCLKRLREPEPETKTSGSFKAETPSTGVESNYLISKEESEVTDACFDQNACISFDDDEGPYETAVEKLINEGKLMDALAVSDKCLRDGASDQLLQLLIESDEETYDQLQSSYCNFESVTWQYCLRLREKQLAAQLALKHLHKWNLDAAINVLSMCICHLPEADPLRNEVVKKRQALQRYRHILSADDCYNNWQEVEASCKADGEGLALRLASKGAVSAALEVAEGASLSANFRRELQGRQLVKLLTTDPLSGGGPAAASRFLSSLHDSDDALPVAIGAMELLPDLRSKQLLVHFFLKRTVGNLSPTDLERLNSWALGLRVLALLPLPQQQKCSALHEHPRLILEVLLMMKQLQSASLVLKEFPTLRDDNLILKYAQKAISVNVSSVPRENRISISSTRQKQKKLSTAALPPKLSITESIGNLQKRAFAWGSRDNGGSSTPVKSTPNSDQRKRKSSNFEPTERGLLGDRSPNDGAERVQFVSVSEEWVLTGDLIKDDEIRSAHRYSSSPDITLFKALLSLCSDELVAAKGALNLCIAQMQTVLSSQYLPRGASMEIMSRAYHATETYVQALAYARSQLRKYPEIGGDTSSSSERSQFEGDHASIAGGLSPSQGEISDLLGQAELWLGRAELLQSLLGSGILASLDDTADKDSSSQLRDQLIKDELYSMAIYTCKKCKIDAFPVWNAWGHALIRMEHYAQARVKFKQAVHLHKGDATQVVLDIINAVEGSPPVDLSAARSMYENLAKSAASILDDSLSADAYLNVLYMPSTFPRSEKSRQSINRSISSGTDINVGPRSNLDAVRYAECIYYLLEYARPQLLLFMFKHGHYDEACSLFLQSNFPSLQLEGGGAGSTSSIQRSDSLANDYGSVDDLCDLCIGYGAMLELAGTLKSNIESPTVQQDQIMKEHVLNLLVRICNYCETHRHFNYLYQFLVIRGDDVAAGLCCIQLFMNSMSQEEALKHLINAKMHFDEAALARGKPAGPMPRMVPKNTPRIKSASDKITNEMIIKFSPRVSFQIDVVKALNAAEGPQWKTSLFGNPNDPETFRRRCVVVETLAEKHFNLAFQILHEFNLPAVDIYAGVVTNLGLKKRSRDITEFLKNIKGTIEDDDWDQVVSTAISIYATKHRERPDKLVDMLKSSHRKVLALVICGRLKGAFQVASRSGSVADVQYVAHQAMTSNSPQVVDSCKNWLRQYM</sequence>
<feature type="compositionally biased region" description="Basic and acidic residues" evidence="1">
    <location>
        <begin position="1153"/>
        <end position="1174"/>
    </location>
</feature>
<feature type="region of interest" description="Disordered" evidence="1">
    <location>
        <begin position="1146"/>
        <end position="1186"/>
    </location>
</feature>
<evidence type="ECO:0000259" key="2">
    <source>
        <dbReference type="Pfam" id="PF25569"/>
    </source>
</evidence>
<feature type="region of interest" description="Disordered" evidence="1">
    <location>
        <begin position="1591"/>
        <end position="1633"/>
    </location>
</feature>